<keyword evidence="7" id="KW-1185">Reference proteome</keyword>
<organism evidence="6 7">
    <name type="scientific">Durusdinium trenchii</name>
    <dbReference type="NCBI Taxonomy" id="1381693"/>
    <lineage>
        <taxon>Eukaryota</taxon>
        <taxon>Sar</taxon>
        <taxon>Alveolata</taxon>
        <taxon>Dinophyceae</taxon>
        <taxon>Suessiales</taxon>
        <taxon>Symbiodiniaceae</taxon>
        <taxon>Durusdinium</taxon>
    </lineage>
</organism>
<evidence type="ECO:0000259" key="5">
    <source>
        <dbReference type="PROSITE" id="PS51845"/>
    </source>
</evidence>
<keyword evidence="4" id="KW-1133">Transmembrane helix</keyword>
<sequence length="868" mass="97657">LDHRVASAPAIPAPCHDVATMATPNNLGRSSLLDSHTPPQRQPTHVFERRWSNMALNNPCFKQGIGIALAVALIGGPLFALMDIPDDPGLPLLDFIMVLSTIVFCFELVVNLCASPAYRCSFFCLMDFFGTLSMAFEISFLLGSSDAIHAVLLRSARAAKLGARAGRIFKLVMCYSLLIKEGGLDSEKPRFEAKVLAQRLTTSIATRVAMLTIFLVMLLPLLELPVFPRADQSMDLWARNLEEAYATSNETKFSIEVSTMSSFYLSSDYAPYALEGFNYTLLTSVQQPARSQNRVIIEVSECLVLRDGCDNSSKAKVLFNFTGAHQIAALMEIALVIVIVAIMIGMTQDLGSVLTMMMVRPLEKMFSGLMTSAQSLMDICASVDDEEEDNEETRATELETIEKTLEKLSRIAAQALNKNVISKEEMATKSEYEKAVLVEMLQTEVTGETMTPALLEIRRSMGKEKQDLELRLQSWDFDTLSLDPAGMESMTTHIFFDSEFGIAKMFCEDSAFKAFYDAVKPNYQDVPYHCFAHACDVLHTVFRFCGLSFGRFWMREVEQYSLLIAALCHDMGHFGKPDAQLTFRWCGSEVCQRGNMRRSRTNPFLVESGHPLAITYNDKSPLENMRCAKLFEICNDPTANAFGKASKDIYKEARKVVVAAILHTDNANHFAMIKDISQAFEAQELCCGKQAGETGGLLKEYRDKILEPHRLPWLELFLHLADVSNPLKPFNLSHAWAMRVLEEFFLQGDEEKQQGLPVGMLNDREKVNKADSQHGFITFLVSPLVVPAINLFPQFTDLHVQMVVNLEKWRDQWILDVKPSEEAIAKKEESLAKSREMTERLLARRRPRERMAPPARSSQWPFRDKDTE</sequence>
<dbReference type="SUPFAM" id="SSF109604">
    <property type="entry name" value="HD-domain/PDEase-like"/>
    <property type="match status" value="1"/>
</dbReference>
<keyword evidence="4" id="KW-0472">Membrane</keyword>
<protein>
    <recommendedName>
        <fullName evidence="5">PDEase domain-containing protein</fullName>
    </recommendedName>
</protein>
<keyword evidence="2" id="KW-0378">Hydrolase</keyword>
<dbReference type="Gene3D" id="1.10.1300.10">
    <property type="entry name" value="3'5'-cyclic nucleotide phosphodiesterase, catalytic domain"/>
    <property type="match status" value="1"/>
</dbReference>
<dbReference type="EMBL" id="CAXAMN010000614">
    <property type="protein sequence ID" value="CAK8989757.1"/>
    <property type="molecule type" value="Genomic_DNA"/>
</dbReference>
<reference evidence="6 7" key="1">
    <citation type="submission" date="2024-02" db="EMBL/GenBank/DDBJ databases">
        <authorList>
            <person name="Chen Y."/>
            <person name="Shah S."/>
            <person name="Dougan E. K."/>
            <person name="Thang M."/>
            <person name="Chan C."/>
        </authorList>
    </citation>
    <scope>NUCLEOTIDE SEQUENCE [LARGE SCALE GENOMIC DNA]</scope>
</reference>
<gene>
    <name evidence="6" type="ORF">CCMP2556_LOCUS1781</name>
</gene>
<dbReference type="PANTHER" id="PTHR11347">
    <property type="entry name" value="CYCLIC NUCLEOTIDE PHOSPHODIESTERASE"/>
    <property type="match status" value="1"/>
</dbReference>
<dbReference type="InterPro" id="IPR036971">
    <property type="entry name" value="PDEase_catalytic_dom_sf"/>
</dbReference>
<feature type="transmembrane region" description="Helical" evidence="4">
    <location>
        <begin position="327"/>
        <end position="347"/>
    </location>
</feature>
<feature type="region of interest" description="Disordered" evidence="3">
    <location>
        <begin position="825"/>
        <end position="868"/>
    </location>
</feature>
<evidence type="ECO:0000256" key="4">
    <source>
        <dbReference type="SAM" id="Phobius"/>
    </source>
</evidence>
<evidence type="ECO:0000256" key="1">
    <source>
        <dbReference type="ARBA" id="ARBA00022723"/>
    </source>
</evidence>
<evidence type="ECO:0000313" key="6">
    <source>
        <dbReference type="EMBL" id="CAK8989757.1"/>
    </source>
</evidence>
<feature type="transmembrane region" description="Helical" evidence="4">
    <location>
        <begin position="200"/>
        <end position="222"/>
    </location>
</feature>
<proteinExistence type="predicted"/>
<dbReference type="Proteomes" id="UP001642484">
    <property type="component" value="Unassembled WGS sequence"/>
</dbReference>
<evidence type="ECO:0000256" key="2">
    <source>
        <dbReference type="ARBA" id="ARBA00022801"/>
    </source>
</evidence>
<comment type="caution">
    <text evidence="6">The sequence shown here is derived from an EMBL/GenBank/DDBJ whole genome shotgun (WGS) entry which is preliminary data.</text>
</comment>
<dbReference type="PROSITE" id="PS51845">
    <property type="entry name" value="PDEASE_I_2"/>
    <property type="match status" value="1"/>
</dbReference>
<evidence type="ECO:0000256" key="3">
    <source>
        <dbReference type="SAM" id="MobiDB-lite"/>
    </source>
</evidence>
<keyword evidence="4" id="KW-0812">Transmembrane</keyword>
<feature type="non-terminal residue" evidence="6">
    <location>
        <position position="1"/>
    </location>
</feature>
<feature type="domain" description="PDEase" evidence="5">
    <location>
        <begin position="428"/>
        <end position="816"/>
    </location>
</feature>
<feature type="transmembrane region" description="Helical" evidence="4">
    <location>
        <begin position="60"/>
        <end position="80"/>
    </location>
</feature>
<dbReference type="InterPro" id="IPR002073">
    <property type="entry name" value="PDEase_catalytic_dom"/>
</dbReference>
<accession>A0ABP0HHX2</accession>
<feature type="compositionally biased region" description="Basic and acidic residues" evidence="3">
    <location>
        <begin position="825"/>
        <end position="842"/>
    </location>
</feature>
<name>A0ABP0HHX2_9DINO</name>
<feature type="transmembrane region" description="Helical" evidence="4">
    <location>
        <begin position="122"/>
        <end position="141"/>
    </location>
</feature>
<keyword evidence="1" id="KW-0479">Metal-binding</keyword>
<dbReference type="Pfam" id="PF00233">
    <property type="entry name" value="PDEase_I"/>
    <property type="match status" value="2"/>
</dbReference>
<feature type="transmembrane region" description="Helical" evidence="4">
    <location>
        <begin position="92"/>
        <end position="110"/>
    </location>
</feature>
<evidence type="ECO:0000313" key="7">
    <source>
        <dbReference type="Proteomes" id="UP001642484"/>
    </source>
</evidence>